<dbReference type="Proteomes" id="UP000252107">
    <property type="component" value="Unassembled WGS sequence"/>
</dbReference>
<dbReference type="AlphaFoldDB" id="A0A367RTS8"/>
<accession>A0A367RTS8</accession>
<proteinExistence type="predicted"/>
<keyword evidence="3" id="KW-0804">Transcription</keyword>
<dbReference type="GO" id="GO:0043565">
    <property type="term" value="F:sequence-specific DNA binding"/>
    <property type="evidence" value="ECO:0007669"/>
    <property type="project" value="InterPro"/>
</dbReference>
<dbReference type="Gene3D" id="1.10.10.60">
    <property type="entry name" value="Homeodomain-like"/>
    <property type="match status" value="2"/>
</dbReference>
<evidence type="ECO:0000256" key="1">
    <source>
        <dbReference type="ARBA" id="ARBA00023015"/>
    </source>
</evidence>
<gene>
    <name evidence="5" type="ORF">A6770_39240</name>
</gene>
<dbReference type="PANTHER" id="PTHR46796">
    <property type="entry name" value="HTH-TYPE TRANSCRIPTIONAL ACTIVATOR RHAS-RELATED"/>
    <property type="match status" value="1"/>
</dbReference>
<feature type="domain" description="HTH araC/xylS-type" evidence="4">
    <location>
        <begin position="200"/>
        <end position="298"/>
    </location>
</feature>
<sequence length="299" mass="34121">MLTSNFLVVDFAQEDDVLKLYPEAPLLSSDKAQWDGIQLQYHRHPPHQLSENYSKQHRIIIHDRSPSPPMVEEMIEHRFQKRQFGYGDVTVVPADVLNSAYWNTEYEFMTLSFEARTFASHTFDLTTATDVELIPSFSKPDPLISSLGFALKSELESSGVGSRLYINSLTAALMTHLLRHYSVQRSISRPQSGLSKRQLQQVIDFIYQHLEQDLALAELAAIVQMSPSYFSTLFKHSTGLAPHQYVIQCRINRAKQLLRQSNLTIAEVAYSLGFTHQSHLSRHFKRLVGVSPKAFLKSQ</sequence>
<evidence type="ECO:0000259" key="4">
    <source>
        <dbReference type="PROSITE" id="PS01124"/>
    </source>
</evidence>
<reference evidence="5" key="1">
    <citation type="submission" date="2016-04" db="EMBL/GenBank/DDBJ databases">
        <authorList>
            <person name="Tabuchi Yagui T.R."/>
        </authorList>
    </citation>
    <scope>NUCLEOTIDE SEQUENCE [LARGE SCALE GENOMIC DNA]</scope>
    <source>
        <strain evidence="5">NIES-26</strain>
    </source>
</reference>
<keyword evidence="2" id="KW-0238">DNA-binding</keyword>
<dbReference type="Pfam" id="PF12833">
    <property type="entry name" value="HTH_18"/>
    <property type="match status" value="1"/>
</dbReference>
<dbReference type="SMART" id="SM00342">
    <property type="entry name" value="HTH_ARAC"/>
    <property type="match status" value="1"/>
</dbReference>
<dbReference type="PROSITE" id="PS01124">
    <property type="entry name" value="HTH_ARAC_FAMILY_2"/>
    <property type="match status" value="1"/>
</dbReference>
<dbReference type="PANTHER" id="PTHR46796:SF6">
    <property type="entry name" value="ARAC SUBFAMILY"/>
    <property type="match status" value="1"/>
</dbReference>
<dbReference type="InterPro" id="IPR009057">
    <property type="entry name" value="Homeodomain-like_sf"/>
</dbReference>
<dbReference type="EMBL" id="LXQD01000084">
    <property type="protein sequence ID" value="RCJ39054.1"/>
    <property type="molecule type" value="Genomic_DNA"/>
</dbReference>
<dbReference type="GO" id="GO:0003700">
    <property type="term" value="F:DNA-binding transcription factor activity"/>
    <property type="evidence" value="ECO:0007669"/>
    <property type="project" value="InterPro"/>
</dbReference>
<keyword evidence="6" id="KW-1185">Reference proteome</keyword>
<comment type="caution">
    <text evidence="5">The sequence shown here is derived from an EMBL/GenBank/DDBJ whole genome shotgun (WGS) entry which is preliminary data.</text>
</comment>
<dbReference type="SUPFAM" id="SSF46689">
    <property type="entry name" value="Homeodomain-like"/>
    <property type="match status" value="2"/>
</dbReference>
<dbReference type="InterPro" id="IPR050204">
    <property type="entry name" value="AraC_XylS_family_regulators"/>
</dbReference>
<name>A0A367RTS8_9NOSO</name>
<protein>
    <submittedName>
        <fullName evidence="5">AraC family transcriptional regulator</fullName>
    </submittedName>
</protein>
<dbReference type="InterPro" id="IPR018062">
    <property type="entry name" value="HTH_AraC-typ_CS"/>
</dbReference>
<evidence type="ECO:0000313" key="5">
    <source>
        <dbReference type="EMBL" id="RCJ39054.1"/>
    </source>
</evidence>
<keyword evidence="1" id="KW-0805">Transcription regulation</keyword>
<evidence type="ECO:0000256" key="2">
    <source>
        <dbReference type="ARBA" id="ARBA00023125"/>
    </source>
</evidence>
<organism evidence="5 6">
    <name type="scientific">Nostoc minutum NIES-26</name>
    <dbReference type="NCBI Taxonomy" id="1844469"/>
    <lineage>
        <taxon>Bacteria</taxon>
        <taxon>Bacillati</taxon>
        <taxon>Cyanobacteriota</taxon>
        <taxon>Cyanophyceae</taxon>
        <taxon>Nostocales</taxon>
        <taxon>Nostocaceae</taxon>
        <taxon>Nostoc</taxon>
    </lineage>
</organism>
<dbReference type="InterPro" id="IPR018060">
    <property type="entry name" value="HTH_AraC"/>
</dbReference>
<evidence type="ECO:0000256" key="3">
    <source>
        <dbReference type="ARBA" id="ARBA00023163"/>
    </source>
</evidence>
<dbReference type="PROSITE" id="PS00041">
    <property type="entry name" value="HTH_ARAC_FAMILY_1"/>
    <property type="match status" value="1"/>
</dbReference>
<evidence type="ECO:0000313" key="6">
    <source>
        <dbReference type="Proteomes" id="UP000252107"/>
    </source>
</evidence>